<gene>
    <name evidence="1" type="ORF">CRHIZ90672A_00004834</name>
</gene>
<dbReference type="EMBL" id="CABFNQ020000768">
    <property type="protein sequence ID" value="CAH0042825.1"/>
    <property type="molecule type" value="Genomic_DNA"/>
</dbReference>
<reference evidence="1" key="1">
    <citation type="submission" date="2021-10" db="EMBL/GenBank/DDBJ databases">
        <authorList>
            <person name="Piombo E."/>
        </authorList>
    </citation>
    <scope>NUCLEOTIDE SEQUENCE</scope>
</reference>
<keyword evidence="2" id="KW-1185">Reference proteome</keyword>
<evidence type="ECO:0000313" key="1">
    <source>
        <dbReference type="EMBL" id="CAH0042825.1"/>
    </source>
</evidence>
<dbReference type="AlphaFoldDB" id="A0A9N9W3U1"/>
<evidence type="ECO:0000313" key="2">
    <source>
        <dbReference type="Proteomes" id="UP000696573"/>
    </source>
</evidence>
<name>A0A9N9W3U1_9HYPO</name>
<protein>
    <submittedName>
        <fullName evidence="1">Uncharacterized protein</fullName>
    </submittedName>
</protein>
<dbReference type="Proteomes" id="UP000696573">
    <property type="component" value="Unassembled WGS sequence"/>
</dbReference>
<sequence>MAPLSFLDLPMEIKLKILHEVVYTPNPEQEDKFDMYIEWTPNEGFIVSEDVNPFSLFLVNKSFSVLAQQIFWSQNRFSILPPEHVLVFSGGSDDHIPSSRYAASYFVSQIGVLQPLPYLRSLDLRMFENREEEEIRSDWFAVLDHAIHQGRLNLDFLSINLTFYDDPDWESMPHDPNQLLSFIKSFVNGHTMLGYGIGVSWPAKGSLRKWRDAAIVETRF</sequence>
<proteinExistence type="predicted"/>
<organism evidence="1 2">
    <name type="scientific">Clonostachys rhizophaga</name>
    <dbReference type="NCBI Taxonomy" id="160324"/>
    <lineage>
        <taxon>Eukaryota</taxon>
        <taxon>Fungi</taxon>
        <taxon>Dikarya</taxon>
        <taxon>Ascomycota</taxon>
        <taxon>Pezizomycotina</taxon>
        <taxon>Sordariomycetes</taxon>
        <taxon>Hypocreomycetidae</taxon>
        <taxon>Hypocreales</taxon>
        <taxon>Bionectriaceae</taxon>
        <taxon>Clonostachys</taxon>
    </lineage>
</organism>
<accession>A0A9N9W3U1</accession>
<comment type="caution">
    <text evidence="1">The sequence shown here is derived from an EMBL/GenBank/DDBJ whole genome shotgun (WGS) entry which is preliminary data.</text>
</comment>